<evidence type="ECO:0000313" key="9">
    <source>
        <dbReference type="Proteomes" id="UP000233778"/>
    </source>
</evidence>
<organism evidence="7 8">
    <name type="scientific">Serratia sp. (strain ATCC 39006)</name>
    <name type="common">Prodigiosinella confusarubida</name>
    <dbReference type="NCBI Taxonomy" id="104623"/>
    <lineage>
        <taxon>Bacteria</taxon>
        <taxon>Pseudomonadati</taxon>
        <taxon>Pseudomonadota</taxon>
        <taxon>Gammaproteobacteria</taxon>
        <taxon>Enterobacterales</taxon>
        <taxon>Pectobacteriaceae</taxon>
        <taxon>Prodigiosinella</taxon>
    </lineage>
</organism>
<accession>A0A2I5T384</accession>
<keyword evidence="4 7" id="KW-0067">ATP-binding</keyword>
<dbReference type="InterPro" id="IPR003439">
    <property type="entry name" value="ABC_transporter-like_ATP-bd"/>
</dbReference>
<dbReference type="PANTHER" id="PTHR42788">
    <property type="entry name" value="TAURINE IMPORT ATP-BINDING PROTEIN-RELATED"/>
    <property type="match status" value="1"/>
</dbReference>
<comment type="similarity">
    <text evidence="1">Belongs to the ABC transporter superfamily.</text>
</comment>
<dbReference type="OrthoDB" id="9802264at2"/>
<dbReference type="PANTHER" id="PTHR42788:SF19">
    <property type="entry name" value="ALIPHATIC SULFONATES IMPORT ATP-BINDING PROTEIN SSUB 2"/>
    <property type="match status" value="1"/>
</dbReference>
<keyword evidence="8" id="KW-1185">Reference proteome</keyword>
<dbReference type="AlphaFoldDB" id="A0A2I5T384"/>
<dbReference type="PROSITE" id="PS00211">
    <property type="entry name" value="ABC_TRANSPORTER_1"/>
    <property type="match status" value="1"/>
</dbReference>
<sequence>MGKTSGPHQSVSSAAGNSGIPGIRVDNLTLRFGNHTVFNKLTFEIKGGEFAVLLGESGVGKSSLLKIIAGLSNATSGNVCGTDGQPLNNRIAYMGQQDLLYPWLNLFENVTLGARLRREKVDKRWAEHLLERVGLANRRTALPAELSGGMRQRAAIARTLYERRPIVLMDEPFSALDAITRVKVQDLAAELLEGCTALFITHDPMEACRLGHCLMVLSGLPAGIGKPITIAGNPPRSLDDPELQRSQGELLRLFVEQAQ</sequence>
<reference evidence="6 9" key="3">
    <citation type="submission" date="2017-11" db="EMBL/GenBank/DDBJ databases">
        <title>Complete genome sequence of Serratia sp. ATCC 39006 LacA.</title>
        <authorList>
            <person name="Hampton H.G."/>
            <person name="Jackson S.A."/>
            <person name="Jauregui R."/>
            <person name="Poulter G.T.M."/>
            <person name="Salmond G.P.C."/>
            <person name="Fineran P.C."/>
        </authorList>
    </citation>
    <scope>NUCLEOTIDE SEQUENCE [LARGE SCALE GENOMIC DNA]</scope>
    <source>
        <strain evidence="6 9">ATCC 39006</strain>
    </source>
</reference>
<evidence type="ECO:0000256" key="2">
    <source>
        <dbReference type="ARBA" id="ARBA00022448"/>
    </source>
</evidence>
<reference evidence="7 8" key="1">
    <citation type="journal article" date="2013" name="Genome Announc.">
        <title>Draft genome sequence of Serratia sp. strain ATCC 39006, a model bacterium for analysis of the biosynthesis and regulation of prodigiosin, a carbapenem, and gas vesicles.</title>
        <authorList>
            <person name="Fineran P.C."/>
            <person name="Iglesias Cans M.C."/>
            <person name="Ramsay J.P."/>
            <person name="Wilf N.M."/>
            <person name="Cossyleon D."/>
            <person name="McNeil M.B."/>
            <person name="Williamson N.R."/>
            <person name="Monson R.E."/>
            <person name="Becher S.A."/>
            <person name="Stanton J.A."/>
            <person name="Brugger K."/>
            <person name="Brown S.D."/>
            <person name="Salmond G.P."/>
        </authorList>
    </citation>
    <scope>NUCLEOTIDE SEQUENCE [LARGE SCALE GENOMIC DNA]</scope>
    <source>
        <strain evidence="7">ATCC 39006</strain>
        <strain evidence="8">ATCC 39006 / SC 11482</strain>
    </source>
</reference>
<dbReference type="EMBL" id="CP025084">
    <property type="protein sequence ID" value="AUH03345.1"/>
    <property type="molecule type" value="Genomic_DNA"/>
</dbReference>
<reference evidence="7" key="4">
    <citation type="submission" date="2017-11" db="EMBL/GenBank/DDBJ databases">
        <title>Complete genome sequence of Serratia sp. ATCC 39006.</title>
        <authorList>
            <person name="Hampton H.G."/>
            <person name="Jackson S.A."/>
            <person name="Jauregui R."/>
            <person name="Poulter G.T.M."/>
            <person name="Salmond G.P.C."/>
            <person name="Fineran P.C."/>
        </authorList>
    </citation>
    <scope>NUCLEOTIDE SEQUENCE</scope>
    <source>
        <strain evidence="7">ATCC 39006</strain>
    </source>
</reference>
<keyword evidence="2" id="KW-0813">Transport</keyword>
<evidence type="ECO:0000256" key="1">
    <source>
        <dbReference type="ARBA" id="ARBA00005417"/>
    </source>
</evidence>
<dbReference type="InterPro" id="IPR017871">
    <property type="entry name" value="ABC_transporter-like_CS"/>
</dbReference>
<gene>
    <name evidence="6" type="ORF">CWC46_03885</name>
    <name evidence="7" type="ORF">Ser39006_003885</name>
</gene>
<dbReference type="Gene3D" id="3.40.50.300">
    <property type="entry name" value="P-loop containing nucleotide triphosphate hydrolases"/>
    <property type="match status" value="1"/>
</dbReference>
<dbReference type="SUPFAM" id="SSF52540">
    <property type="entry name" value="P-loop containing nucleoside triphosphate hydrolases"/>
    <property type="match status" value="1"/>
</dbReference>
<dbReference type="InterPro" id="IPR027417">
    <property type="entry name" value="P-loop_NTPase"/>
</dbReference>
<evidence type="ECO:0000313" key="7">
    <source>
        <dbReference type="EMBL" id="AUH03345.1"/>
    </source>
</evidence>
<dbReference type="Pfam" id="PF00005">
    <property type="entry name" value="ABC_tran"/>
    <property type="match status" value="1"/>
</dbReference>
<proteinExistence type="inferred from homology"/>
<evidence type="ECO:0000259" key="5">
    <source>
        <dbReference type="PROSITE" id="PS50893"/>
    </source>
</evidence>
<name>A0A2I5T384_SERS3</name>
<dbReference type="KEGG" id="sera:Ser39006_003885"/>
<reference evidence="7" key="2">
    <citation type="submission" date="2013-09" db="EMBL/GenBank/DDBJ databases">
        <authorList>
            <person name="Wang G."/>
            <person name="Yang Y."/>
            <person name="Su Y."/>
        </authorList>
    </citation>
    <scope>NUCLEOTIDE SEQUENCE</scope>
    <source>
        <strain evidence="7">ATCC 39006</strain>
    </source>
</reference>
<dbReference type="InterPro" id="IPR050166">
    <property type="entry name" value="ABC_transporter_ATP-bind"/>
</dbReference>
<protein>
    <submittedName>
        <fullName evidence="7">ABC transporter ATP-binding protein</fullName>
    </submittedName>
</protein>
<dbReference type="EMBL" id="CP025085">
    <property type="protein sequence ID" value="AUG99030.1"/>
    <property type="molecule type" value="Genomic_DNA"/>
</dbReference>
<feature type="domain" description="ABC transporter" evidence="5">
    <location>
        <begin position="23"/>
        <end position="243"/>
    </location>
</feature>
<dbReference type="RefSeq" id="WP_021013512.1">
    <property type="nucleotide sequence ID" value="NZ_CP025084.1"/>
</dbReference>
<dbReference type="Proteomes" id="UP000233778">
    <property type="component" value="Chromosome"/>
</dbReference>
<dbReference type="Proteomes" id="UP000017700">
    <property type="component" value="Chromosome"/>
</dbReference>
<evidence type="ECO:0000313" key="8">
    <source>
        <dbReference type="Proteomes" id="UP000017700"/>
    </source>
</evidence>
<dbReference type="InterPro" id="IPR003593">
    <property type="entry name" value="AAA+_ATPase"/>
</dbReference>
<dbReference type="STRING" id="104623.Ser39006_00235"/>
<dbReference type="KEGG" id="serq:CWC46_03885"/>
<evidence type="ECO:0000313" key="6">
    <source>
        <dbReference type="EMBL" id="AUG99030.1"/>
    </source>
</evidence>
<keyword evidence="3" id="KW-0547">Nucleotide-binding</keyword>
<dbReference type="GO" id="GO:0005524">
    <property type="term" value="F:ATP binding"/>
    <property type="evidence" value="ECO:0007669"/>
    <property type="project" value="UniProtKB-KW"/>
</dbReference>
<dbReference type="GO" id="GO:0016887">
    <property type="term" value="F:ATP hydrolysis activity"/>
    <property type="evidence" value="ECO:0007669"/>
    <property type="project" value="InterPro"/>
</dbReference>
<evidence type="ECO:0000256" key="3">
    <source>
        <dbReference type="ARBA" id="ARBA00022741"/>
    </source>
</evidence>
<dbReference type="PROSITE" id="PS50893">
    <property type="entry name" value="ABC_TRANSPORTER_2"/>
    <property type="match status" value="1"/>
</dbReference>
<evidence type="ECO:0000256" key="4">
    <source>
        <dbReference type="ARBA" id="ARBA00022840"/>
    </source>
</evidence>
<dbReference type="SMART" id="SM00382">
    <property type="entry name" value="AAA"/>
    <property type="match status" value="1"/>
</dbReference>